<proteinExistence type="predicted"/>
<reference evidence="1 2" key="1">
    <citation type="journal article" date="2019" name="Nat. Ecol. Evol.">
        <title>Megaphylogeny resolves global patterns of mushroom evolution.</title>
        <authorList>
            <person name="Varga T."/>
            <person name="Krizsan K."/>
            <person name="Foldi C."/>
            <person name="Dima B."/>
            <person name="Sanchez-Garcia M."/>
            <person name="Sanchez-Ramirez S."/>
            <person name="Szollosi G.J."/>
            <person name="Szarkandi J.G."/>
            <person name="Papp V."/>
            <person name="Albert L."/>
            <person name="Andreopoulos W."/>
            <person name="Angelini C."/>
            <person name="Antonin V."/>
            <person name="Barry K.W."/>
            <person name="Bougher N.L."/>
            <person name="Buchanan P."/>
            <person name="Buyck B."/>
            <person name="Bense V."/>
            <person name="Catcheside P."/>
            <person name="Chovatia M."/>
            <person name="Cooper J."/>
            <person name="Damon W."/>
            <person name="Desjardin D."/>
            <person name="Finy P."/>
            <person name="Geml J."/>
            <person name="Haridas S."/>
            <person name="Hughes K."/>
            <person name="Justo A."/>
            <person name="Karasinski D."/>
            <person name="Kautmanova I."/>
            <person name="Kiss B."/>
            <person name="Kocsube S."/>
            <person name="Kotiranta H."/>
            <person name="LaButti K.M."/>
            <person name="Lechner B.E."/>
            <person name="Liimatainen K."/>
            <person name="Lipzen A."/>
            <person name="Lukacs Z."/>
            <person name="Mihaltcheva S."/>
            <person name="Morgado L.N."/>
            <person name="Niskanen T."/>
            <person name="Noordeloos M.E."/>
            <person name="Ohm R.A."/>
            <person name="Ortiz-Santana B."/>
            <person name="Ovrebo C."/>
            <person name="Racz N."/>
            <person name="Riley R."/>
            <person name="Savchenko A."/>
            <person name="Shiryaev A."/>
            <person name="Soop K."/>
            <person name="Spirin V."/>
            <person name="Szebenyi C."/>
            <person name="Tomsovsky M."/>
            <person name="Tulloss R.E."/>
            <person name="Uehling J."/>
            <person name="Grigoriev I.V."/>
            <person name="Vagvolgyi C."/>
            <person name="Papp T."/>
            <person name="Martin F.M."/>
            <person name="Miettinen O."/>
            <person name="Hibbett D.S."/>
            <person name="Nagy L.G."/>
        </authorList>
    </citation>
    <scope>NUCLEOTIDE SEQUENCE [LARGE SCALE GENOMIC DNA]</scope>
    <source>
        <strain evidence="1 2">NL-1719</strain>
    </source>
</reference>
<sequence length="534" mass="59504">MSSKCFPQNNDYAEERALIDTKIAALLREIHALRVQRNRLAPISRLPPEIITTIFSFFQTGRTNTDGHTYYEWTVVLQVASEWRKTALNSPSLWTYMVQQGSQRPSPWAGMSLSRSGAAPLDVTISEIGSDSRGMDFVLSILSQMHRIRTLKIHLTCPPEAPNWDGLKTSLENTAAPLIEELSVKGDMSSLVMSTTPSSYPPFYLFGGNTPNLHRLSVWDFPIDFSRSTSSFRHLTHLELTSCWVTQFPGLIDLLYVTQQLQNLHVDDRDPTVQDMPLHSHQLGRTVSLPHLQTLSLSAQWSIAIAFFSILSVPSQTTISVVAVPINQGHTWGDLFRPISRCFSDGVLPLVRMGALLEEYWTSPAVLTLWNTSNLMVPALSFKFNRPDPMICAQAFQVFSLDDLVSLSLRSAQPVGWAFWHISGFTLPASLVVLLVGGPFIGWLLEYIQRHPNCLPNLDTLCILFSQESSGGIQVVLQKLQLVLALWRTSLGGMKLKELELDGCSWIQDACPGPLAAMAEFVDVISIVPEEPDS</sequence>
<organism evidence="1 2">
    <name type="scientific">Pluteus cervinus</name>
    <dbReference type="NCBI Taxonomy" id="181527"/>
    <lineage>
        <taxon>Eukaryota</taxon>
        <taxon>Fungi</taxon>
        <taxon>Dikarya</taxon>
        <taxon>Basidiomycota</taxon>
        <taxon>Agaricomycotina</taxon>
        <taxon>Agaricomycetes</taxon>
        <taxon>Agaricomycetidae</taxon>
        <taxon>Agaricales</taxon>
        <taxon>Pluteineae</taxon>
        <taxon>Pluteaceae</taxon>
        <taxon>Pluteus</taxon>
    </lineage>
</organism>
<name>A0ACD3AMJ9_9AGAR</name>
<keyword evidence="2" id="KW-1185">Reference proteome</keyword>
<accession>A0ACD3AMJ9</accession>
<gene>
    <name evidence="1" type="ORF">BDN72DRAFT_900068</name>
</gene>
<dbReference type="Proteomes" id="UP000308600">
    <property type="component" value="Unassembled WGS sequence"/>
</dbReference>
<evidence type="ECO:0000313" key="1">
    <source>
        <dbReference type="EMBL" id="TFK66142.1"/>
    </source>
</evidence>
<dbReference type="EMBL" id="ML208414">
    <property type="protein sequence ID" value="TFK66142.1"/>
    <property type="molecule type" value="Genomic_DNA"/>
</dbReference>
<evidence type="ECO:0000313" key="2">
    <source>
        <dbReference type="Proteomes" id="UP000308600"/>
    </source>
</evidence>
<protein>
    <submittedName>
        <fullName evidence="1">Uncharacterized protein</fullName>
    </submittedName>
</protein>